<feature type="signal peptide" evidence="2">
    <location>
        <begin position="1"/>
        <end position="32"/>
    </location>
</feature>
<dbReference type="Gene3D" id="2.60.40.650">
    <property type="match status" value="1"/>
</dbReference>
<reference evidence="4" key="1">
    <citation type="submission" date="2024-07" db="EMBL/GenBank/DDBJ databases">
        <authorList>
            <person name="Yu S.T."/>
        </authorList>
    </citation>
    <scope>NUCLEOTIDE SEQUENCE</scope>
    <source>
        <strain evidence="4">R21</strain>
    </source>
</reference>
<dbReference type="Pfam" id="PF17957">
    <property type="entry name" value="Big_7"/>
    <property type="match status" value="1"/>
</dbReference>
<dbReference type="AlphaFoldDB" id="A0AB39NZK1"/>
<dbReference type="Pfam" id="PF13205">
    <property type="entry name" value="Big_5"/>
    <property type="match status" value="1"/>
</dbReference>
<sequence length="1198" mass="125460">MNRWSRRLRGGRLAVAAALIWAVLPGAVPAQAAADPCGSGSNAIVCENSKAGSPMSDWFSPNAYGDIQGFSTKESLQAGDTVQFKVQSKVSYHIEIYRLGWYGGDGAREMSTAAQAAVTYPANYATKPANCTTKAGTGLVDCGNWPVTASWTVPSDAVSGLYIANLTQTDGDGLMPYPFVVRKDSSTSDVVVQTSDQTWQAYNDYGGQDLYGGAGPAPDGRAYEVSYNRPLDIGGDNGIYGSEFMMLSWLERNGYDVSYLSGVDVSTNGATLLKNHKVYMSSGHDEYWTQSQYSNVLAARKAGVRQAFFSGNEVFWKTRLAPSIDGTSTANRTLVCYKMTKMAQNNGIADPSGSWTGTWMDPASTNYGQTYQPPNILTGSMFQVNGSRSDAITVPGSYGKNRLWRGTSIANLTSSQTATFPAGTLGYEWDSDLENATRPAGQIDLSSTTVDITDGKYRLDWGNMYGNGTATHNLVEFRDQTSGALVFGSGTVQWSWGLTNIPTYNPDDTVVTEDVRMQQATLNILADMGVQPLSRQSNLTAATASTDTTGPSVTVTIPASGVTVPALKPVTIKGTATDSGGVVARVEVSTDGGTTWNAATGLGSWTYSWTPTAPGSASIKVRAVDDSVNMGAVTTVPVTVGPQACPCTIWPATAVPGTVNGGDGGSLELGVKIRTTVAGSITGVRFYKSPYNTGTHTGSLWSASGTRLATGTFTGETASGWQQLNFATPVTVKANTTYVASYFAPNGGYSYDGGYFSDSDAGLAPLTALKSGTDGGNGLYHYGSTSAFPSSASSGSNYWVDVVLDTSTASTTPPTVTSTSPTSGATGASITAPMSAVFDHAIDADNLTFTVKDPSGNTVPGTKTLPAANKATFTPSTELELHTTYTASVQAADLWGNEMGAPVTWSFTTSSTPPAVTCPCTLWNTSAVPATPDVTNDPNSLELGTRFQSSASGWVTGVTFYKGTGNTGTHTGSLWSASGTLLASGTFTSESASGWQTMTFATPVAITADTAYVVSYHAPNGNYAVDGGYFAAAHKSYPLTATADIDSAHNGLYRYGSDVAFPSGSYGSANYWVGPVFTADNPSASLTSGTSEVTGSSLSHTADADAPLVTTLPAKVKLSSLKATVTILPGAKAADAKKLHVTAVTSYDRATHKMSVHLSAPLPDGTRFKVTITARDKDHHTVKSQSWTLTSKTVRKKH</sequence>
<evidence type="ECO:0000259" key="3">
    <source>
        <dbReference type="PROSITE" id="PS50853"/>
    </source>
</evidence>
<proteinExistence type="predicted"/>
<dbReference type="InterPro" id="IPR003961">
    <property type="entry name" value="FN3_dom"/>
</dbReference>
<name>A0AB39NZK1_9ACTN</name>
<dbReference type="EMBL" id="CP163435">
    <property type="protein sequence ID" value="XDQ24165.1"/>
    <property type="molecule type" value="Genomic_DNA"/>
</dbReference>
<evidence type="ECO:0000256" key="2">
    <source>
        <dbReference type="SAM" id="SignalP"/>
    </source>
</evidence>
<dbReference type="Gene3D" id="2.60.40.3710">
    <property type="match status" value="1"/>
</dbReference>
<protein>
    <submittedName>
        <fullName evidence="4">DUF4082 domain-containing protein</fullName>
    </submittedName>
</protein>
<evidence type="ECO:0000256" key="1">
    <source>
        <dbReference type="ARBA" id="ARBA00022729"/>
    </source>
</evidence>
<evidence type="ECO:0000313" key="4">
    <source>
        <dbReference type="EMBL" id="XDQ24165.1"/>
    </source>
</evidence>
<organism evidence="4">
    <name type="scientific">Streptomyces sp. R21</name>
    <dbReference type="NCBI Taxonomy" id="3238627"/>
    <lineage>
        <taxon>Bacteria</taxon>
        <taxon>Bacillati</taxon>
        <taxon>Actinomycetota</taxon>
        <taxon>Actinomycetes</taxon>
        <taxon>Kitasatosporales</taxon>
        <taxon>Streptomycetaceae</taxon>
        <taxon>Streptomyces</taxon>
    </lineage>
</organism>
<feature type="chain" id="PRO_5044251904" evidence="2">
    <location>
        <begin position="33"/>
        <end position="1198"/>
    </location>
</feature>
<dbReference type="InterPro" id="IPR014756">
    <property type="entry name" value="Ig_E-set"/>
</dbReference>
<dbReference type="InterPro" id="IPR046540">
    <property type="entry name" value="DMFA2_C"/>
</dbReference>
<dbReference type="PROSITE" id="PS50853">
    <property type="entry name" value="FN3"/>
    <property type="match status" value="1"/>
</dbReference>
<dbReference type="Pfam" id="PF20254">
    <property type="entry name" value="DMFA2_C"/>
    <property type="match status" value="1"/>
</dbReference>
<dbReference type="Pfam" id="PF13313">
    <property type="entry name" value="DUF4082"/>
    <property type="match status" value="2"/>
</dbReference>
<feature type="domain" description="Fibronectin type-III" evidence="3">
    <location>
        <begin position="810"/>
        <end position="915"/>
    </location>
</feature>
<gene>
    <name evidence="4" type="ORF">AB5J56_05380</name>
</gene>
<accession>A0AB39NZK1</accession>
<dbReference type="SUPFAM" id="SSF81296">
    <property type="entry name" value="E set domains"/>
    <property type="match status" value="1"/>
</dbReference>
<keyword evidence="1 2" id="KW-0732">Signal</keyword>
<dbReference type="RefSeq" id="WP_369230564.1">
    <property type="nucleotide sequence ID" value="NZ_CP163435.1"/>
</dbReference>
<dbReference type="InterPro" id="IPR025141">
    <property type="entry name" value="DUF4082"/>
</dbReference>
<dbReference type="InterPro" id="IPR032812">
    <property type="entry name" value="SbsA_Ig"/>
</dbReference>